<feature type="compositionally biased region" description="Low complexity" evidence="1">
    <location>
        <begin position="137"/>
        <end position="163"/>
    </location>
</feature>
<sequence length="591" mass="58287">MKLTLAFLAALAAADAAEARTHRQARREYGYGSPNVGGSYGDVKSSAVKPAETPSPTPAVSSVVEVPYVQSSAPAFVTSLPPNAASSYPPVEATPSPYVTPEVPEGGKSSVVVPAETPYASSAVVVASSAPPAGGDYGAGAPSSTKTPLGAVPSSSAVPSGAYPSGGAGVPSSSLPVEAASSGVYPGSSVVPSGAYPSGGYAAPASSSLPVEAASSGVYPSGGAGYPTGTGVSPASSTPLSDYVTKTIYSTQIYSTGSAVVTKVVPVGTTCIPKGEADKTPSPSAPAKITSKIPVSEVVKTLTETLVYTVGVGSTAHGVTTKVTSTSTSTIYKTIVVTPTAEKSVYPEGGNYPEGPVGTTTVKSTTTSTKYITVKPTPSAGGPGKDNYPVGNAGKSSAIKGEDCAAPVTVTVTQKETVTVTAGVPSKATATPASGEYPSGKPEVPAGGAGKPTPSAKYPINNGTNPYPAGPTGFHTSTKPSYPVGTGVVPKPSETSSLPYFSFVTEVPSPTPAASKTPSVESEVPYVPASSAAPVYTPPAGGEYGAASSSVKPVETPIVSSKVPSNEESYAKPTPSPTPAGSGYGSGYGTY</sequence>
<feature type="region of interest" description="Disordered" evidence="1">
    <location>
        <begin position="427"/>
        <end position="456"/>
    </location>
</feature>
<reference evidence="3" key="1">
    <citation type="journal article" date="2020" name="Stud. Mycol.">
        <title>101 Dothideomycetes genomes: a test case for predicting lifestyles and emergence of pathogens.</title>
        <authorList>
            <person name="Haridas S."/>
            <person name="Albert R."/>
            <person name="Binder M."/>
            <person name="Bloem J."/>
            <person name="Labutti K."/>
            <person name="Salamov A."/>
            <person name="Andreopoulos B."/>
            <person name="Baker S."/>
            <person name="Barry K."/>
            <person name="Bills G."/>
            <person name="Bluhm B."/>
            <person name="Cannon C."/>
            <person name="Castanera R."/>
            <person name="Culley D."/>
            <person name="Daum C."/>
            <person name="Ezra D."/>
            <person name="Gonzalez J."/>
            <person name="Henrissat B."/>
            <person name="Kuo A."/>
            <person name="Liang C."/>
            <person name="Lipzen A."/>
            <person name="Lutzoni F."/>
            <person name="Magnuson J."/>
            <person name="Mondo S."/>
            <person name="Nolan M."/>
            <person name="Ohm R."/>
            <person name="Pangilinan J."/>
            <person name="Park H.-J."/>
            <person name="Ramirez L."/>
            <person name="Alfaro M."/>
            <person name="Sun H."/>
            <person name="Tritt A."/>
            <person name="Yoshinaga Y."/>
            <person name="Zwiers L.-H."/>
            <person name="Turgeon B."/>
            <person name="Goodwin S."/>
            <person name="Spatafora J."/>
            <person name="Crous P."/>
            <person name="Grigoriev I."/>
        </authorList>
    </citation>
    <scope>NUCLEOTIDE SEQUENCE</scope>
    <source>
        <strain evidence="3">CBS 113818</strain>
    </source>
</reference>
<protein>
    <submittedName>
        <fullName evidence="3">Uncharacterized protein</fullName>
    </submittedName>
</protein>
<evidence type="ECO:0000256" key="2">
    <source>
        <dbReference type="SAM" id="SignalP"/>
    </source>
</evidence>
<name>A0A6A7AMH0_9PLEO</name>
<evidence type="ECO:0000313" key="3">
    <source>
        <dbReference type="EMBL" id="KAF2833729.1"/>
    </source>
</evidence>
<proteinExistence type="predicted"/>
<dbReference type="Proteomes" id="UP000799424">
    <property type="component" value="Unassembled WGS sequence"/>
</dbReference>
<gene>
    <name evidence="3" type="ORF">CC86DRAFT_14215</name>
</gene>
<feature type="compositionally biased region" description="Gly residues" evidence="1">
    <location>
        <begin position="582"/>
        <end position="591"/>
    </location>
</feature>
<dbReference type="OrthoDB" id="3923593at2759"/>
<feature type="compositionally biased region" description="Polar residues" evidence="1">
    <location>
        <begin position="558"/>
        <end position="568"/>
    </location>
</feature>
<dbReference type="AlphaFoldDB" id="A0A6A7AMH0"/>
<feature type="region of interest" description="Disordered" evidence="1">
    <location>
        <begin position="137"/>
        <end position="172"/>
    </location>
</feature>
<dbReference type="EMBL" id="MU006216">
    <property type="protein sequence ID" value="KAF2833729.1"/>
    <property type="molecule type" value="Genomic_DNA"/>
</dbReference>
<feature type="region of interest" description="Disordered" evidence="1">
    <location>
        <begin position="539"/>
        <end position="591"/>
    </location>
</feature>
<accession>A0A6A7AMH0</accession>
<evidence type="ECO:0000313" key="4">
    <source>
        <dbReference type="Proteomes" id="UP000799424"/>
    </source>
</evidence>
<keyword evidence="2" id="KW-0732">Signal</keyword>
<feature type="signal peptide" evidence="2">
    <location>
        <begin position="1"/>
        <end position="19"/>
    </location>
</feature>
<keyword evidence="4" id="KW-1185">Reference proteome</keyword>
<evidence type="ECO:0000256" key="1">
    <source>
        <dbReference type="SAM" id="MobiDB-lite"/>
    </source>
</evidence>
<feature type="chain" id="PRO_5025506521" evidence="2">
    <location>
        <begin position="20"/>
        <end position="591"/>
    </location>
</feature>
<organism evidence="3 4">
    <name type="scientific">Ophiobolus disseminans</name>
    <dbReference type="NCBI Taxonomy" id="1469910"/>
    <lineage>
        <taxon>Eukaryota</taxon>
        <taxon>Fungi</taxon>
        <taxon>Dikarya</taxon>
        <taxon>Ascomycota</taxon>
        <taxon>Pezizomycotina</taxon>
        <taxon>Dothideomycetes</taxon>
        <taxon>Pleosporomycetidae</taxon>
        <taxon>Pleosporales</taxon>
        <taxon>Pleosporineae</taxon>
        <taxon>Phaeosphaeriaceae</taxon>
        <taxon>Ophiobolus</taxon>
    </lineage>
</organism>